<accession>A0A438M8A8</accession>
<keyword evidence="4" id="KW-1185">Reference proteome</keyword>
<evidence type="ECO:0000259" key="2">
    <source>
        <dbReference type="Pfam" id="PF13808"/>
    </source>
</evidence>
<dbReference type="EMBL" id="SAUN01000001">
    <property type="protein sequence ID" value="RVX41918.1"/>
    <property type="molecule type" value="Genomic_DNA"/>
</dbReference>
<gene>
    <name evidence="3" type="ORF">EDD27_4523</name>
</gene>
<reference evidence="3 4" key="1">
    <citation type="submission" date="2019-01" db="EMBL/GenBank/DDBJ databases">
        <title>Sequencing the genomes of 1000 actinobacteria strains.</title>
        <authorList>
            <person name="Klenk H.-P."/>
        </authorList>
    </citation>
    <scope>NUCLEOTIDE SEQUENCE [LARGE SCALE GENOMIC DNA]</scope>
    <source>
        <strain evidence="3 4">DSM 43925</strain>
    </source>
</reference>
<organism evidence="3 4">
    <name type="scientific">Nonomuraea polychroma</name>
    <dbReference type="NCBI Taxonomy" id="46176"/>
    <lineage>
        <taxon>Bacteria</taxon>
        <taxon>Bacillati</taxon>
        <taxon>Actinomycetota</taxon>
        <taxon>Actinomycetes</taxon>
        <taxon>Streptosporangiales</taxon>
        <taxon>Streptosporangiaceae</taxon>
        <taxon>Nonomuraea</taxon>
    </lineage>
</organism>
<keyword evidence="1" id="KW-0472">Membrane</keyword>
<sequence length="402" mass="43781">MPSSPIDVLARHLEHVTVADPLTDPLDLPTLAEVLGGVPDPRSRRGRRYRLGPLLALSLLAVLGGATSLTRIIRFIAGYDPELRARAGLPGTVRLTASTLGRLLARMNGDAFDTATCTGLPSPGLVALAAWVAAWRRGVAVLGGTSIECCAGRGRREDSATITVDARLTTAGRRPLHHGLGLPEMRWHVSDVRTFVRGRWRRFMAIAVAALVVTTSTAWAAEIQNAEIQNIVPNSNYDNICVKGDKYGSGTVCQTDNTYWTIFREDTLESVEKTRVKTVLQEQFGPTDLEVHFPSDAVWTGDNETDLIFAEGDVPGDNEGITWCDDPVQMYECDQHMVRIQKGSYTNGLICHEAGHAVGLLHGQNAWPQVGNQHHQLGCMKKTPPYDAVLGSVNKDNINGVY</sequence>
<feature type="domain" description="H repeat-associated protein N-terminal" evidence="2">
    <location>
        <begin position="33"/>
        <end position="116"/>
    </location>
</feature>
<dbReference type="AlphaFoldDB" id="A0A438M8A8"/>
<dbReference type="InterPro" id="IPR032806">
    <property type="entry name" value="YbfD_N"/>
</dbReference>
<evidence type="ECO:0000313" key="3">
    <source>
        <dbReference type="EMBL" id="RVX41918.1"/>
    </source>
</evidence>
<protein>
    <submittedName>
        <fullName evidence="3">DDE family transposase</fullName>
    </submittedName>
</protein>
<name>A0A438M8A8_9ACTN</name>
<feature type="transmembrane region" description="Helical" evidence="1">
    <location>
        <begin position="54"/>
        <end position="77"/>
    </location>
</feature>
<keyword evidence="1" id="KW-0812">Transmembrane</keyword>
<dbReference type="RefSeq" id="WP_164903739.1">
    <property type="nucleotide sequence ID" value="NZ_SAUN01000001.1"/>
</dbReference>
<evidence type="ECO:0000313" key="4">
    <source>
        <dbReference type="Proteomes" id="UP000284824"/>
    </source>
</evidence>
<proteinExistence type="predicted"/>
<dbReference type="Pfam" id="PF13808">
    <property type="entry name" value="DDE_Tnp_1_assoc"/>
    <property type="match status" value="1"/>
</dbReference>
<evidence type="ECO:0000256" key="1">
    <source>
        <dbReference type="SAM" id="Phobius"/>
    </source>
</evidence>
<keyword evidence="1" id="KW-1133">Transmembrane helix</keyword>
<dbReference type="Proteomes" id="UP000284824">
    <property type="component" value="Unassembled WGS sequence"/>
</dbReference>
<dbReference type="SUPFAM" id="SSF55486">
    <property type="entry name" value="Metalloproteases ('zincins'), catalytic domain"/>
    <property type="match status" value="1"/>
</dbReference>
<comment type="caution">
    <text evidence="3">The sequence shown here is derived from an EMBL/GenBank/DDBJ whole genome shotgun (WGS) entry which is preliminary data.</text>
</comment>